<dbReference type="AlphaFoldDB" id="A0ABD3DX92"/>
<dbReference type="Gene3D" id="3.40.1500.20">
    <property type="match status" value="1"/>
</dbReference>
<dbReference type="InterPro" id="IPR009439">
    <property type="entry name" value="RCC_reductase"/>
</dbReference>
<sequence length="143" mass="15678">MAIISTACTFSHPISQFPKTCNSTPKYNFPVTRAQFCFSSSSASMDTNDELKSKFMEFPYVSASHKNLMLELLSSVDTRLGPSLQSCTLPPDVQHFGNPTGSARASLHLRSGLPSSQKQISSSMVRIFSQIFGEDGEEAMDLE</sequence>
<evidence type="ECO:0000313" key="1">
    <source>
        <dbReference type="EMBL" id="KAL3645459.1"/>
    </source>
</evidence>
<proteinExistence type="predicted"/>
<dbReference type="Proteomes" id="UP001632038">
    <property type="component" value="Unassembled WGS sequence"/>
</dbReference>
<evidence type="ECO:0000313" key="2">
    <source>
        <dbReference type="Proteomes" id="UP001632038"/>
    </source>
</evidence>
<dbReference type="EMBL" id="JAVIJP010000013">
    <property type="protein sequence ID" value="KAL3645459.1"/>
    <property type="molecule type" value="Genomic_DNA"/>
</dbReference>
<comment type="caution">
    <text evidence="1">The sequence shown here is derived from an EMBL/GenBank/DDBJ whole genome shotgun (WGS) entry which is preliminary data.</text>
</comment>
<dbReference type="Pfam" id="PF06405">
    <property type="entry name" value="RCC_reductase"/>
    <property type="match status" value="1"/>
</dbReference>
<protein>
    <submittedName>
        <fullName evidence="1">Uncharacterized protein</fullName>
    </submittedName>
</protein>
<reference evidence="2" key="1">
    <citation type="journal article" date="2024" name="IScience">
        <title>Strigolactones Initiate the Formation of Haustorium-like Structures in Castilleja.</title>
        <authorList>
            <person name="Buerger M."/>
            <person name="Peterson D."/>
            <person name="Chory J."/>
        </authorList>
    </citation>
    <scope>NUCLEOTIDE SEQUENCE [LARGE SCALE GENOMIC DNA]</scope>
</reference>
<accession>A0ABD3DX92</accession>
<keyword evidence="2" id="KW-1185">Reference proteome</keyword>
<organism evidence="1 2">
    <name type="scientific">Castilleja foliolosa</name>
    <dbReference type="NCBI Taxonomy" id="1961234"/>
    <lineage>
        <taxon>Eukaryota</taxon>
        <taxon>Viridiplantae</taxon>
        <taxon>Streptophyta</taxon>
        <taxon>Embryophyta</taxon>
        <taxon>Tracheophyta</taxon>
        <taxon>Spermatophyta</taxon>
        <taxon>Magnoliopsida</taxon>
        <taxon>eudicotyledons</taxon>
        <taxon>Gunneridae</taxon>
        <taxon>Pentapetalae</taxon>
        <taxon>asterids</taxon>
        <taxon>lamiids</taxon>
        <taxon>Lamiales</taxon>
        <taxon>Orobanchaceae</taxon>
        <taxon>Pedicularideae</taxon>
        <taxon>Castillejinae</taxon>
        <taxon>Castilleja</taxon>
    </lineage>
</organism>
<name>A0ABD3DX92_9LAMI</name>
<dbReference type="PANTHER" id="PTHR34685">
    <property type="entry name" value="RED CHLOROPHYLL CATABOLITE REDUCTASE, CHLOROPLASTIC"/>
    <property type="match status" value="1"/>
</dbReference>
<gene>
    <name evidence="1" type="ORF">CASFOL_010639</name>
</gene>
<dbReference type="PANTHER" id="PTHR34685:SF2">
    <property type="entry name" value="RED CHLOROPHYLL CATABOLITE REDUCTASE, CHLOROPLASTIC"/>
    <property type="match status" value="1"/>
</dbReference>